<evidence type="ECO:0000313" key="9">
    <source>
        <dbReference type="EMBL" id="CAJ0610652.1"/>
    </source>
</evidence>
<reference evidence="7" key="1">
    <citation type="submission" date="2023-07" db="EMBL/GenBank/DDBJ databases">
        <authorList>
            <consortium name="CYATHOMIX"/>
        </authorList>
    </citation>
    <scope>NUCLEOTIDE SEQUENCE</scope>
    <source>
        <strain evidence="7">N/A</strain>
    </source>
</reference>
<proteinExistence type="inferred from homology"/>
<sequence length="568" mass="64695">MGIPTKVENIEIDATYFRGYNLIWNDWFRSEPLKDPAHIYVDDTNRTGSNGSNYITDAELGGELLPVAKFHDYFTSALPDTQFGPGVTIPIGGTAPVYTAENEIDIKQLLEDGKLSVLKWQRRNGGGTSTTAASSGYRAIMTDSPTPSSTGHYTTYINNNATISSSNADFIIPSNLWADLGETNSINIAALRRAFSIQQWQEALARGGNRYHEIIRSIFNTISPDARQQMPEYLGGFRMPINVTSVLQTSSTDATTPQGNEAGYSITTTQPGGKHLFTYSATEHCRVYILGCCRLRYARDWATRCMMEAETSERQSWFITLTYDDECIPKRHRINTETGEIIQTGYTVCKEDIQKYHKRLREHAARELGQENIKFFTAAEYGDTTFRPHYHEAIFNLEIPDIKPIGKNEYNCTYFESEWLRKIWNHGNITIGLLEWDAAAYIGRYMTKKQKGQNAAIYEWQCIESPWSVVSNGVGRKYYELHKENIYRNDTVIVRGRTHAKTCKPPRIFDKWFEEEQPQIMAAIKERRADAGNDALLTAKEQNSCTLGEQFLQAEERAKRKKLERSKI</sequence>
<dbReference type="Gene3D" id="2.60.169.10">
    <property type="entry name" value="Microviridae F protein"/>
    <property type="match status" value="2"/>
</dbReference>
<accession>A0AA36HI64</accession>
<name>A0AA36HI64_CYLNA</name>
<evidence type="ECO:0000256" key="1">
    <source>
        <dbReference type="ARBA" id="ARBA00009963"/>
    </source>
</evidence>
<evidence type="ECO:0000259" key="2">
    <source>
        <dbReference type="Pfam" id="PF23343"/>
    </source>
</evidence>
<dbReference type="EMBL" id="CATQJL010000342">
    <property type="protein sequence ID" value="CAJ0610646.1"/>
    <property type="molecule type" value="Genomic_DNA"/>
</dbReference>
<evidence type="ECO:0000313" key="8">
    <source>
        <dbReference type="EMBL" id="CAJ0610651.1"/>
    </source>
</evidence>
<dbReference type="InterPro" id="IPR056906">
    <property type="entry name" value="ORF2/G2P_dom"/>
</dbReference>
<dbReference type="EMBL" id="CATQJL010000342">
    <property type="protein sequence ID" value="CAJ0610648.1"/>
    <property type="molecule type" value="Genomic_DNA"/>
</dbReference>
<dbReference type="InterPro" id="IPR003514">
    <property type="entry name" value="Microviridae_protein_F"/>
</dbReference>
<dbReference type="Proteomes" id="UP001176961">
    <property type="component" value="Unassembled WGS sequence"/>
</dbReference>
<gene>
    <name evidence="3" type="ORF">CYNAS_LOCUS22629</name>
    <name evidence="4" type="ORF">CYNAS_LOCUS22630</name>
    <name evidence="5" type="ORF">CYNAS_LOCUS22631</name>
    <name evidence="6" type="ORF">CYNAS_LOCUS22632</name>
    <name evidence="7" type="ORF">CYNAS_LOCUS22633</name>
    <name evidence="8" type="ORF">CYNAS_LOCUS22634</name>
    <name evidence="9" type="ORF">CYNAS_LOCUS22635</name>
</gene>
<dbReference type="EMBL" id="CATQJL010000342">
    <property type="protein sequence ID" value="CAJ0610652.1"/>
    <property type="molecule type" value="Genomic_DNA"/>
</dbReference>
<evidence type="ECO:0000313" key="5">
    <source>
        <dbReference type="EMBL" id="CAJ0610648.1"/>
    </source>
</evidence>
<evidence type="ECO:0000313" key="4">
    <source>
        <dbReference type="EMBL" id="CAJ0610647.1"/>
    </source>
</evidence>
<evidence type="ECO:0000313" key="6">
    <source>
        <dbReference type="EMBL" id="CAJ0610649.1"/>
    </source>
</evidence>
<feature type="domain" description="Replication-associated protein ORF2/G2P" evidence="2">
    <location>
        <begin position="317"/>
        <end position="450"/>
    </location>
</feature>
<dbReference type="SUPFAM" id="SSF88645">
    <property type="entry name" value="ssDNA viruses"/>
    <property type="match status" value="1"/>
</dbReference>
<dbReference type="Pfam" id="PF02305">
    <property type="entry name" value="Phage_F"/>
    <property type="match status" value="1"/>
</dbReference>
<evidence type="ECO:0000313" key="3">
    <source>
        <dbReference type="EMBL" id="CAJ0610646.1"/>
    </source>
</evidence>
<organism evidence="7 10">
    <name type="scientific">Cylicocyclus nassatus</name>
    <name type="common">Nematode worm</name>
    <dbReference type="NCBI Taxonomy" id="53992"/>
    <lineage>
        <taxon>Eukaryota</taxon>
        <taxon>Metazoa</taxon>
        <taxon>Ecdysozoa</taxon>
        <taxon>Nematoda</taxon>
        <taxon>Chromadorea</taxon>
        <taxon>Rhabditida</taxon>
        <taxon>Rhabditina</taxon>
        <taxon>Rhabditomorpha</taxon>
        <taxon>Strongyloidea</taxon>
        <taxon>Strongylidae</taxon>
        <taxon>Cylicocyclus</taxon>
    </lineage>
</organism>
<dbReference type="Pfam" id="PF23343">
    <property type="entry name" value="REP_ORF2-G2P"/>
    <property type="match status" value="1"/>
</dbReference>
<evidence type="ECO:0000313" key="10">
    <source>
        <dbReference type="Proteomes" id="UP001176961"/>
    </source>
</evidence>
<comment type="similarity">
    <text evidence="1">Belongs to the microviridae F protein family.</text>
</comment>
<evidence type="ECO:0000313" key="7">
    <source>
        <dbReference type="EMBL" id="CAJ0610650.1"/>
    </source>
</evidence>
<dbReference type="EMBL" id="CATQJL010000342">
    <property type="protein sequence ID" value="CAJ0610650.1"/>
    <property type="molecule type" value="Genomic_DNA"/>
</dbReference>
<dbReference type="InterPro" id="IPR016184">
    <property type="entry name" value="Capsid/spike_ssDNA_virus"/>
</dbReference>
<comment type="caution">
    <text evidence="7">The sequence shown here is derived from an EMBL/GenBank/DDBJ whole genome shotgun (WGS) entry which is preliminary data.</text>
</comment>
<dbReference type="InterPro" id="IPR037002">
    <property type="entry name" value="Microviridae_protein_F_sf"/>
</dbReference>
<dbReference type="EMBL" id="CATQJL010000342">
    <property type="protein sequence ID" value="CAJ0610647.1"/>
    <property type="molecule type" value="Genomic_DNA"/>
</dbReference>
<keyword evidence="10" id="KW-1185">Reference proteome</keyword>
<dbReference type="AlphaFoldDB" id="A0AA36HI64"/>
<dbReference type="EMBL" id="CATQJL010000342">
    <property type="protein sequence ID" value="CAJ0610651.1"/>
    <property type="molecule type" value="Genomic_DNA"/>
</dbReference>
<dbReference type="EMBL" id="CATQJL010000342">
    <property type="protein sequence ID" value="CAJ0610649.1"/>
    <property type="molecule type" value="Genomic_DNA"/>
</dbReference>
<dbReference type="GO" id="GO:0005198">
    <property type="term" value="F:structural molecule activity"/>
    <property type="evidence" value="ECO:0007669"/>
    <property type="project" value="InterPro"/>
</dbReference>
<protein>
    <recommendedName>
        <fullName evidence="2">Replication-associated protein ORF2/G2P domain-containing protein</fullName>
    </recommendedName>
</protein>